<feature type="chain" id="PRO_5036975680" evidence="1">
    <location>
        <begin position="24"/>
        <end position="1754"/>
    </location>
</feature>
<dbReference type="Pfam" id="PF03382">
    <property type="entry name" value="DUF285"/>
    <property type="match status" value="2"/>
</dbReference>
<dbReference type="SMART" id="SM00060">
    <property type="entry name" value="FN3"/>
    <property type="match status" value="1"/>
</dbReference>
<feature type="domain" description="IPT/TIG" evidence="3">
    <location>
        <begin position="1045"/>
        <end position="1122"/>
    </location>
</feature>
<dbReference type="CDD" id="cd00102">
    <property type="entry name" value="IPT"/>
    <property type="match status" value="6"/>
</dbReference>
<dbReference type="InterPro" id="IPR002909">
    <property type="entry name" value="IPT_dom"/>
</dbReference>
<feature type="domain" description="IPT/TIG" evidence="3">
    <location>
        <begin position="1203"/>
        <end position="1280"/>
    </location>
</feature>
<dbReference type="Gene3D" id="2.160.20.80">
    <property type="entry name" value="E3 ubiquitin-protein ligase SopA"/>
    <property type="match status" value="1"/>
</dbReference>
<dbReference type="Pfam" id="PF07610">
    <property type="entry name" value="DUF1573"/>
    <property type="match status" value="1"/>
</dbReference>
<keyword evidence="1" id="KW-0732">Signal</keyword>
<evidence type="ECO:0000313" key="4">
    <source>
        <dbReference type="EMBL" id="MBK6265046.1"/>
    </source>
</evidence>
<dbReference type="RefSeq" id="WP_201430727.1">
    <property type="nucleotide sequence ID" value="NZ_JAEQBW010000003.1"/>
</dbReference>
<proteinExistence type="predicted"/>
<evidence type="ECO:0000259" key="2">
    <source>
        <dbReference type="SMART" id="SM00060"/>
    </source>
</evidence>
<sequence>MRNFTLFLTALFLSLIFSFELSAQGFVTIWKTDNPGTSEANQISIPTTGTGYNYDIFWEEVGNNNNNGTLSGIAGNTTIDFPSAGTYRLSITGDFPRIYFNNAGDKDKVLSIEQWGDISWTSMEYAFYGCSNLISNAVDAPDLSLTSSMFAMFAGASSFNSDLNTWDVSNVNNMYGMFLQATSFNGDISNWNVSNVTNMTAMFYFASAFNGDLSSWNVSNVTEMSYMFSGTNIFNSDLSNWNVGNVINMSRMFNNAISFNQDLNSWSVGSVTNMSLMFAGATSFNGDISNWYVGSVTNMSSMFNGASSFNQNLENWYVYYVTNMATMFFNASSFNQSLGSWNIRNVTNMTGMLDNSGLSTKNYDATLTGWANLFSTPTSITLGATGLTYCNSNLSRQSLTQTYGWTINSDSYNCLPFITTWQTTNGEITIPTHNSETYSYDISWTNLTTPGAGNGSAEVISGSYTITDLNNNDIYQISISGDFPRIYFANSTIANRSRILSIEQWGDIKWTDMSYAFYYCINLISNANDAPLLSNVLNLNSMFAGATAFNGDLSNWNVSNVSEMDGMFSYNTSFNSNLSNWDVSNVTTMGSMFEGAPAFDSDLSSWDVSNVTNMYGMFDGAALFNSDLNSWDVSNVTNMSRMFSEATSFNSNLSDWRVNNVLSMSRMFENATSFNSDLSKWNVGNVNSMNGMFAGATIFNSDLSNWDVRNVTTMSAMFHKATAFNSQLDEWDVSKVVDMGGMFWDATSFNQSLENWDISSVEPFAEETSGPIGLDSMLTNSALSPFNYDATISGWATLSTGETEIPLNLNVGAHNLNFCFSGEERSQLIENYGWAILDNGPNCPLPLTQATNITFTNVTVSQMDIGWTAGDGANRLVLAREGALINAPPVSSTTYTANAVFGNGQEIGSGNYVVYNGNGNNFTLTGLSEGTTYHLRVYEYNGQDLLEVYNTTTATGNPASQTTFVTPVISSFTPTSTGENKTVTITGNNFTTVNEVSFGGVNAASFNVISDTEIAAVVASGASGDVLVSTPGGTATLAGFTFVPAPTVTSFSPSSAAQGETVTIIGTDFINASLVSFGGTDAASFNVISDTEITAMVGSGASGDVLVTTLGGTTVLTGFTFIPAPTVTSFSPTSAAEGETVTIIGTDFSNASSVSFGGTDAASFTVISDTEITAVVASGASGDVLVSTPGGNTVLTGFTFIPAPTVASFSPASAAEGETVTIIGTGLLSTSSVSFGETDAASFSVISDTEIAAVVASGTSGDVLVSTPGGTATLAGFTFVPAPVITSFNPTSAAQGETVTIIGTDFTNASLVSFGGTNVVSYTVISDTEIAAVVGSGASGDVLVSTPGGTATLSGFEFTTEPVINSFSPLSATQGTIITIMGGNLSAATSVFFGDTEATSFAVISPNIITAVVGEGSTGIVSVNTPSGNASMSGFTFLSAQIAVSSENNVEIINNQQEVISSSNTIIGENKQHTFEINNPGNISLLISEITSSNPAFKVQQFTELIAPGASGHFILDFQANEVGLYTSEISLKNNSKQESFNFSVSAEVVEVNFINSENEIVILSNEDINVGSTLINVDLAKTVGIKNKSSISSIQINSISINNPVFQVTDQPTTIAPLSTEEFSIKLVSAVPGDYRGTLSISTNINDFSFQVVGTVLEEELPEIKVFNLITPNGDKRHDFLFIENIHLYPDNTVTIFNRWGNKLSEINNYNNNDRIFEGLSDNKEELLSGNYYYVIDKGNGDKRINGFFFIQR</sequence>
<dbReference type="NCBIfam" id="TIGR02167">
    <property type="entry name" value="Liste_lipo_26"/>
    <property type="match status" value="11"/>
</dbReference>
<dbReference type="EMBL" id="JAEQBW010000003">
    <property type="protein sequence ID" value="MBK6265046.1"/>
    <property type="molecule type" value="Genomic_DNA"/>
</dbReference>
<dbReference type="SUPFAM" id="SSF81296">
    <property type="entry name" value="E set domains"/>
    <property type="match status" value="6"/>
</dbReference>
<dbReference type="InterPro" id="IPR011467">
    <property type="entry name" value="DUF1573"/>
</dbReference>
<dbReference type="NCBIfam" id="TIGR04131">
    <property type="entry name" value="Bac_Flav_CTERM"/>
    <property type="match status" value="1"/>
</dbReference>
<evidence type="ECO:0000259" key="3">
    <source>
        <dbReference type="SMART" id="SM00429"/>
    </source>
</evidence>
<evidence type="ECO:0000313" key="5">
    <source>
        <dbReference type="Proteomes" id="UP000611723"/>
    </source>
</evidence>
<name>A0A935C7J2_9BACT</name>
<dbReference type="Gene3D" id="2.60.40.10">
    <property type="entry name" value="Immunoglobulins"/>
    <property type="match status" value="9"/>
</dbReference>
<comment type="caution">
    <text evidence="4">The sequence shown here is derived from an EMBL/GenBank/DDBJ whole genome shotgun (WGS) entry which is preliminary data.</text>
</comment>
<feature type="domain" description="IPT/TIG" evidence="3">
    <location>
        <begin position="1124"/>
        <end position="1201"/>
    </location>
</feature>
<feature type="signal peptide" evidence="1">
    <location>
        <begin position="1"/>
        <end position="23"/>
    </location>
</feature>
<dbReference type="InterPro" id="IPR026341">
    <property type="entry name" value="T9SS_type_B"/>
</dbReference>
<feature type="domain" description="IPT/TIG" evidence="3">
    <location>
        <begin position="966"/>
        <end position="1043"/>
    </location>
</feature>
<dbReference type="InterPro" id="IPR003961">
    <property type="entry name" value="FN3_dom"/>
</dbReference>
<dbReference type="InterPro" id="IPR013783">
    <property type="entry name" value="Ig-like_fold"/>
</dbReference>
<dbReference type="Proteomes" id="UP000611723">
    <property type="component" value="Unassembled WGS sequence"/>
</dbReference>
<accession>A0A935C7J2</accession>
<dbReference type="InterPro" id="IPR036116">
    <property type="entry name" value="FN3_sf"/>
</dbReference>
<feature type="domain" description="IPT/TIG" evidence="3">
    <location>
        <begin position="1361"/>
        <end position="1438"/>
    </location>
</feature>
<feature type="domain" description="IPT/TIG" evidence="3">
    <location>
        <begin position="1282"/>
        <end position="1359"/>
    </location>
</feature>
<dbReference type="InterPro" id="IPR011889">
    <property type="entry name" value="Liste_lipo_26"/>
</dbReference>
<keyword evidence="5" id="KW-1185">Reference proteome</keyword>
<evidence type="ECO:0000256" key="1">
    <source>
        <dbReference type="SAM" id="SignalP"/>
    </source>
</evidence>
<protein>
    <submittedName>
        <fullName evidence="4">BspA family leucine-rich repeat surface protein</fullName>
    </submittedName>
</protein>
<reference evidence="4" key="1">
    <citation type="submission" date="2021-01" db="EMBL/GenBank/DDBJ databases">
        <title>Marivirga aurantiaca sp. nov., isolated from intertidal surface sediments.</title>
        <authorList>
            <person name="Zhang M."/>
        </authorList>
    </citation>
    <scope>NUCLEOTIDE SEQUENCE</scope>
    <source>
        <strain evidence="4">S37H4</strain>
    </source>
</reference>
<dbReference type="InterPro" id="IPR014756">
    <property type="entry name" value="Ig_E-set"/>
</dbReference>
<dbReference type="Pfam" id="PF13585">
    <property type="entry name" value="CHU_C"/>
    <property type="match status" value="1"/>
</dbReference>
<dbReference type="InterPro" id="IPR005046">
    <property type="entry name" value="DUF285"/>
</dbReference>
<gene>
    <name evidence="4" type="ORF">JKA74_08350</name>
</gene>
<dbReference type="SUPFAM" id="SSF49265">
    <property type="entry name" value="Fibronectin type III"/>
    <property type="match status" value="1"/>
</dbReference>
<dbReference type="SUPFAM" id="SSF141571">
    <property type="entry name" value="Pentapeptide repeat-like"/>
    <property type="match status" value="1"/>
</dbReference>
<dbReference type="Pfam" id="PF01833">
    <property type="entry name" value="TIG"/>
    <property type="match status" value="6"/>
</dbReference>
<feature type="domain" description="Fibronectin type-III" evidence="2">
    <location>
        <begin position="847"/>
        <end position="947"/>
    </location>
</feature>
<dbReference type="SMART" id="SM00429">
    <property type="entry name" value="IPT"/>
    <property type="match status" value="6"/>
</dbReference>
<organism evidence="4 5">
    <name type="scientific">Marivirga aurantiaca</name>
    <dbReference type="NCBI Taxonomy" id="2802615"/>
    <lineage>
        <taxon>Bacteria</taxon>
        <taxon>Pseudomonadati</taxon>
        <taxon>Bacteroidota</taxon>
        <taxon>Cytophagia</taxon>
        <taxon>Cytophagales</taxon>
        <taxon>Marivirgaceae</taxon>
        <taxon>Marivirga</taxon>
    </lineage>
</organism>